<gene>
    <name evidence="2" type="ORF">PSTT_00578</name>
</gene>
<evidence type="ECO:0000256" key="1">
    <source>
        <dbReference type="SAM" id="MobiDB-lite"/>
    </source>
</evidence>
<sequence>SGENDIVETILDPLTCVKKGLCLVAAGREAASHRLYYELHRTLDGAQKLIFGLNNSCGAWTNQVKHFFKKADPSVLDLTTNGLEIANLRDGQGHDRLDGTSRMDRQLISPSIWNLNGQNDLPGSGSGILVADVFKSISLSWLPSVCWSLSASSPSVSSAPSTGKKLLLRLVFLTRSKKVGNQNKKQKHSFFFVSPEFQTVGRILQSSPIIIQDGFGRAKHRDAYGNLISARVSSARDRGRTNKARQDTQGVNRAGVNDSKTTGGGCGVMSLLSNDLTAPDQPQTLVIHPIRSIQLQVPPHPQRWSCGLLPTPRTV</sequence>
<evidence type="ECO:0000313" key="3">
    <source>
        <dbReference type="Proteomes" id="UP000239156"/>
    </source>
</evidence>
<proteinExistence type="predicted"/>
<reference evidence="2" key="1">
    <citation type="submission" date="2017-12" db="EMBL/GenBank/DDBJ databases">
        <title>Gene loss provides genomic basis for host adaptation in cereal stripe rust fungi.</title>
        <authorList>
            <person name="Xia C."/>
        </authorList>
    </citation>
    <scope>NUCLEOTIDE SEQUENCE [LARGE SCALE GENOMIC DNA]</scope>
    <source>
        <strain evidence="2">93-210</strain>
    </source>
</reference>
<dbReference type="Proteomes" id="UP000239156">
    <property type="component" value="Unassembled WGS sequence"/>
</dbReference>
<organism evidence="2 3">
    <name type="scientific">Puccinia striiformis</name>
    <dbReference type="NCBI Taxonomy" id="27350"/>
    <lineage>
        <taxon>Eukaryota</taxon>
        <taxon>Fungi</taxon>
        <taxon>Dikarya</taxon>
        <taxon>Basidiomycota</taxon>
        <taxon>Pucciniomycotina</taxon>
        <taxon>Pucciniomycetes</taxon>
        <taxon>Pucciniales</taxon>
        <taxon>Pucciniaceae</taxon>
        <taxon>Puccinia</taxon>
    </lineage>
</organism>
<protein>
    <submittedName>
        <fullName evidence="2">Uncharacterized protein</fullName>
    </submittedName>
</protein>
<dbReference type="VEuPathDB" id="FungiDB:PSTT_00578"/>
<name>A0A2S4W6H2_9BASI</name>
<comment type="caution">
    <text evidence="2">The sequence shown here is derived from an EMBL/GenBank/DDBJ whole genome shotgun (WGS) entry which is preliminary data.</text>
</comment>
<feature type="region of interest" description="Disordered" evidence="1">
    <location>
        <begin position="235"/>
        <end position="261"/>
    </location>
</feature>
<keyword evidence="3" id="KW-1185">Reference proteome</keyword>
<dbReference type="AlphaFoldDB" id="A0A2S4W6H2"/>
<dbReference type="EMBL" id="PKSL01000003">
    <property type="protein sequence ID" value="POW17336.1"/>
    <property type="molecule type" value="Genomic_DNA"/>
</dbReference>
<feature type="compositionally biased region" description="Basic and acidic residues" evidence="1">
    <location>
        <begin position="235"/>
        <end position="246"/>
    </location>
</feature>
<evidence type="ECO:0000313" key="2">
    <source>
        <dbReference type="EMBL" id="POW17336.1"/>
    </source>
</evidence>
<feature type="non-terminal residue" evidence="2">
    <location>
        <position position="1"/>
    </location>
</feature>
<dbReference type="VEuPathDB" id="FungiDB:PSHT_07513"/>
<accession>A0A2S4W6H2</accession>